<organism evidence="2 3">
    <name type="scientific">Linum trigynum</name>
    <dbReference type="NCBI Taxonomy" id="586398"/>
    <lineage>
        <taxon>Eukaryota</taxon>
        <taxon>Viridiplantae</taxon>
        <taxon>Streptophyta</taxon>
        <taxon>Embryophyta</taxon>
        <taxon>Tracheophyta</taxon>
        <taxon>Spermatophyta</taxon>
        <taxon>Magnoliopsida</taxon>
        <taxon>eudicotyledons</taxon>
        <taxon>Gunneridae</taxon>
        <taxon>Pentapetalae</taxon>
        <taxon>rosids</taxon>
        <taxon>fabids</taxon>
        <taxon>Malpighiales</taxon>
        <taxon>Linaceae</taxon>
        <taxon>Linum</taxon>
    </lineage>
</organism>
<evidence type="ECO:0000256" key="1">
    <source>
        <dbReference type="SAM" id="MobiDB-lite"/>
    </source>
</evidence>
<dbReference type="Proteomes" id="UP001497516">
    <property type="component" value="Chromosome 6"/>
</dbReference>
<accession>A0AAV2F8S2</accession>
<dbReference type="AlphaFoldDB" id="A0AAV2F8S2"/>
<dbReference type="EMBL" id="OZ034819">
    <property type="protein sequence ID" value="CAL1394090.1"/>
    <property type="molecule type" value="Genomic_DNA"/>
</dbReference>
<proteinExistence type="predicted"/>
<name>A0AAV2F8S2_9ROSI</name>
<evidence type="ECO:0000313" key="2">
    <source>
        <dbReference type="EMBL" id="CAL1394090.1"/>
    </source>
</evidence>
<reference evidence="2 3" key="1">
    <citation type="submission" date="2024-04" db="EMBL/GenBank/DDBJ databases">
        <authorList>
            <person name="Fracassetti M."/>
        </authorList>
    </citation>
    <scope>NUCLEOTIDE SEQUENCE [LARGE SCALE GENOMIC DNA]</scope>
</reference>
<feature type="region of interest" description="Disordered" evidence="1">
    <location>
        <begin position="1"/>
        <end position="21"/>
    </location>
</feature>
<gene>
    <name evidence="2" type="ORF">LTRI10_LOCUS34613</name>
</gene>
<sequence>MATRGRIVDACPESKPPPAQDEAVANVVENEGEDVVATMEGAPPSLSMSPMSLTVPPPQVETLTTEGEGNGGKISITTSMNNHLFHHCHL</sequence>
<protein>
    <submittedName>
        <fullName evidence="2">Uncharacterized protein</fullName>
    </submittedName>
</protein>
<evidence type="ECO:0000313" key="3">
    <source>
        <dbReference type="Proteomes" id="UP001497516"/>
    </source>
</evidence>
<keyword evidence="3" id="KW-1185">Reference proteome</keyword>